<dbReference type="Proteomes" id="UP001372834">
    <property type="component" value="Unassembled WGS sequence"/>
</dbReference>
<feature type="transmembrane region" description="Helical" evidence="6">
    <location>
        <begin position="68"/>
        <end position="89"/>
    </location>
</feature>
<evidence type="ECO:0000256" key="2">
    <source>
        <dbReference type="ARBA" id="ARBA00022692"/>
    </source>
</evidence>
<evidence type="ECO:0000256" key="1">
    <source>
        <dbReference type="ARBA" id="ARBA00004141"/>
    </source>
</evidence>
<organism evidence="8 9">
    <name type="scientific">Polyplax serrata</name>
    <name type="common">Common mouse louse</name>
    <dbReference type="NCBI Taxonomy" id="468196"/>
    <lineage>
        <taxon>Eukaryota</taxon>
        <taxon>Metazoa</taxon>
        <taxon>Ecdysozoa</taxon>
        <taxon>Arthropoda</taxon>
        <taxon>Hexapoda</taxon>
        <taxon>Insecta</taxon>
        <taxon>Pterygota</taxon>
        <taxon>Neoptera</taxon>
        <taxon>Paraneoptera</taxon>
        <taxon>Psocodea</taxon>
        <taxon>Troctomorpha</taxon>
        <taxon>Phthiraptera</taxon>
        <taxon>Anoplura</taxon>
        <taxon>Polyplacidae</taxon>
        <taxon>Polyplax</taxon>
    </lineage>
</organism>
<comment type="subcellular location">
    <subcellularLocation>
        <location evidence="1">Membrane</location>
        <topology evidence="1">Multi-pass membrane protein</topology>
    </subcellularLocation>
</comment>
<name>A0AAN8PEW4_POLSC</name>
<dbReference type="EMBL" id="JAWJWE010000036">
    <property type="protein sequence ID" value="KAK6629713.1"/>
    <property type="molecule type" value="Genomic_DNA"/>
</dbReference>
<dbReference type="InterPro" id="IPR039775">
    <property type="entry name" value="PHTF1/2"/>
</dbReference>
<dbReference type="InterPro" id="IPR021980">
    <property type="entry name" value="PHTF1/2_N"/>
</dbReference>
<evidence type="ECO:0000256" key="6">
    <source>
        <dbReference type="SAM" id="Phobius"/>
    </source>
</evidence>
<feature type="domain" description="PHTF1/2 N-terminal" evidence="7">
    <location>
        <begin position="1"/>
        <end position="119"/>
    </location>
</feature>
<dbReference type="AlphaFoldDB" id="A0AAN8PEW4"/>
<comment type="caution">
    <text evidence="8">The sequence shown here is derived from an EMBL/GenBank/DDBJ whole genome shotgun (WGS) entry which is preliminary data.</text>
</comment>
<dbReference type="GO" id="GO:0005783">
    <property type="term" value="C:endoplasmic reticulum"/>
    <property type="evidence" value="ECO:0007669"/>
    <property type="project" value="InterPro"/>
</dbReference>
<dbReference type="GO" id="GO:0016020">
    <property type="term" value="C:membrane"/>
    <property type="evidence" value="ECO:0007669"/>
    <property type="project" value="UniProtKB-SubCell"/>
</dbReference>
<protein>
    <recommendedName>
        <fullName evidence="7">PHTF1/2 N-terminal domain-containing protein</fullName>
    </recommendedName>
</protein>
<feature type="transmembrane region" description="Helical" evidence="6">
    <location>
        <begin position="95"/>
        <end position="116"/>
    </location>
</feature>
<proteinExistence type="predicted"/>
<evidence type="ECO:0000256" key="4">
    <source>
        <dbReference type="ARBA" id="ARBA00023136"/>
    </source>
</evidence>
<sequence length="134" mass="15755">MGLHDLVSWYQKKIGTYDKQQWEKTVEQRILNGLTHVLKKTAKLKTDLIDVDLVRGSSFPKAKPKHGLITVTKLAVIRWLFLPLYLYWWIEQTCISIFVLLLLLYILQLCNMIVYFSNNDDHLFESGFLLNINL</sequence>
<evidence type="ECO:0000313" key="8">
    <source>
        <dbReference type="EMBL" id="KAK6629713.1"/>
    </source>
</evidence>
<evidence type="ECO:0000259" key="7">
    <source>
        <dbReference type="Pfam" id="PF12129"/>
    </source>
</evidence>
<evidence type="ECO:0000256" key="3">
    <source>
        <dbReference type="ARBA" id="ARBA00022989"/>
    </source>
</evidence>
<dbReference type="PANTHER" id="PTHR12680:SF6">
    <property type="entry name" value="PROTEIN PHTF"/>
    <property type="match status" value="1"/>
</dbReference>
<dbReference type="Pfam" id="PF12129">
    <property type="entry name" value="PHTF1-2_N"/>
    <property type="match status" value="1"/>
</dbReference>
<evidence type="ECO:0000313" key="9">
    <source>
        <dbReference type="Proteomes" id="UP001372834"/>
    </source>
</evidence>
<reference evidence="8 9" key="1">
    <citation type="submission" date="2023-10" db="EMBL/GenBank/DDBJ databases">
        <title>Genomes of two closely related lineages of the louse Polyplax serrata with different host specificities.</title>
        <authorList>
            <person name="Martinu J."/>
            <person name="Tarabai H."/>
            <person name="Stefka J."/>
            <person name="Hypsa V."/>
        </authorList>
    </citation>
    <scope>NUCLEOTIDE SEQUENCE [LARGE SCALE GENOMIC DNA]</scope>
    <source>
        <strain evidence="8">HR10_N</strain>
    </source>
</reference>
<keyword evidence="5" id="KW-0325">Glycoprotein</keyword>
<keyword evidence="2 6" id="KW-0812">Transmembrane</keyword>
<evidence type="ECO:0000256" key="5">
    <source>
        <dbReference type="ARBA" id="ARBA00023180"/>
    </source>
</evidence>
<keyword evidence="3 6" id="KW-1133">Transmembrane helix</keyword>
<accession>A0AAN8PEW4</accession>
<keyword evidence="4 6" id="KW-0472">Membrane</keyword>
<gene>
    <name evidence="8" type="ORF">RUM43_003531</name>
</gene>
<dbReference type="PANTHER" id="PTHR12680">
    <property type="entry name" value="PUTATIVE HOMEODOMAIN TRANSCRIPTION FACTOR PHTF"/>
    <property type="match status" value="1"/>
</dbReference>